<sequence length="80" mass="8960">MADAEFDACNNVEEAQVVENTESTEAPAGRKPSTRKLHRFDSLNMEAGNVSNVTSHGDNVRDSIRWKRAIEKNGFEVEDH</sequence>
<keyword evidence="3" id="KW-1185">Reference proteome</keyword>
<protein>
    <submittedName>
        <fullName evidence="2">Uncharacterized protein</fullName>
    </submittedName>
</protein>
<accession>A0A1R3L5T2</accession>
<dbReference type="Gramene" id="ONK54979">
    <property type="protein sequence ID" value="ONK54979"/>
    <property type="gene ID" value="A4U43_UnF8960"/>
</dbReference>
<name>A0A1R3L5T2_ASPOF</name>
<proteinExistence type="predicted"/>
<evidence type="ECO:0000313" key="3">
    <source>
        <dbReference type="Proteomes" id="UP000243459"/>
    </source>
</evidence>
<reference evidence="3" key="1">
    <citation type="journal article" date="2017" name="Nat. Commun.">
        <title>The asparagus genome sheds light on the origin and evolution of a young Y chromosome.</title>
        <authorList>
            <person name="Harkess A."/>
            <person name="Zhou J."/>
            <person name="Xu C."/>
            <person name="Bowers J.E."/>
            <person name="Van der Hulst R."/>
            <person name="Ayyampalayam S."/>
            <person name="Mercati F."/>
            <person name="Riccardi P."/>
            <person name="McKain M.R."/>
            <person name="Kakrana A."/>
            <person name="Tang H."/>
            <person name="Ray J."/>
            <person name="Groenendijk J."/>
            <person name="Arikit S."/>
            <person name="Mathioni S.M."/>
            <person name="Nakano M."/>
            <person name="Shan H."/>
            <person name="Telgmann-Rauber A."/>
            <person name="Kanno A."/>
            <person name="Yue Z."/>
            <person name="Chen H."/>
            <person name="Li W."/>
            <person name="Chen Y."/>
            <person name="Xu X."/>
            <person name="Zhang Y."/>
            <person name="Luo S."/>
            <person name="Chen H."/>
            <person name="Gao J."/>
            <person name="Mao Z."/>
            <person name="Pires J.C."/>
            <person name="Luo M."/>
            <person name="Kudrna D."/>
            <person name="Wing R.A."/>
            <person name="Meyers B.C."/>
            <person name="Yi K."/>
            <person name="Kong H."/>
            <person name="Lavrijsen P."/>
            <person name="Sunseri F."/>
            <person name="Falavigna A."/>
            <person name="Ye Y."/>
            <person name="Leebens-Mack J.H."/>
            <person name="Chen G."/>
        </authorList>
    </citation>
    <scope>NUCLEOTIDE SEQUENCE [LARGE SCALE GENOMIC DNA]</scope>
    <source>
        <strain evidence="3">cv. DH0086</strain>
    </source>
</reference>
<evidence type="ECO:0000313" key="2">
    <source>
        <dbReference type="EMBL" id="ONK54979.1"/>
    </source>
</evidence>
<dbReference type="Proteomes" id="UP000243459">
    <property type="component" value="Unassembled WGS sequence"/>
</dbReference>
<evidence type="ECO:0000256" key="1">
    <source>
        <dbReference type="SAM" id="MobiDB-lite"/>
    </source>
</evidence>
<gene>
    <name evidence="2" type="ORF">A4U43_UnF8960</name>
</gene>
<organism evidence="2 3">
    <name type="scientific">Asparagus officinalis</name>
    <name type="common">Garden asparagus</name>
    <dbReference type="NCBI Taxonomy" id="4686"/>
    <lineage>
        <taxon>Eukaryota</taxon>
        <taxon>Viridiplantae</taxon>
        <taxon>Streptophyta</taxon>
        <taxon>Embryophyta</taxon>
        <taxon>Tracheophyta</taxon>
        <taxon>Spermatophyta</taxon>
        <taxon>Magnoliopsida</taxon>
        <taxon>Liliopsida</taxon>
        <taxon>Asparagales</taxon>
        <taxon>Asparagaceae</taxon>
        <taxon>Asparagoideae</taxon>
        <taxon>Asparagus</taxon>
    </lineage>
</organism>
<dbReference type="AlphaFoldDB" id="A0A1R3L5T2"/>
<feature type="region of interest" description="Disordered" evidence="1">
    <location>
        <begin position="1"/>
        <end position="34"/>
    </location>
</feature>
<dbReference type="EMBL" id="KV863895">
    <property type="protein sequence ID" value="ONK54979.1"/>
    <property type="molecule type" value="Genomic_DNA"/>
</dbReference>